<organism evidence="2 3">
    <name type="scientific">Artemia franciscana</name>
    <name type="common">Brine shrimp</name>
    <name type="synonym">Artemia sanfranciscana</name>
    <dbReference type="NCBI Taxonomy" id="6661"/>
    <lineage>
        <taxon>Eukaryota</taxon>
        <taxon>Metazoa</taxon>
        <taxon>Ecdysozoa</taxon>
        <taxon>Arthropoda</taxon>
        <taxon>Crustacea</taxon>
        <taxon>Branchiopoda</taxon>
        <taxon>Anostraca</taxon>
        <taxon>Artemiidae</taxon>
        <taxon>Artemia</taxon>
    </lineage>
</organism>
<proteinExistence type="predicted"/>
<dbReference type="InterPro" id="IPR036397">
    <property type="entry name" value="RNaseH_sf"/>
</dbReference>
<dbReference type="PROSITE" id="PS50994">
    <property type="entry name" value="INTEGRASE"/>
    <property type="match status" value="1"/>
</dbReference>
<dbReference type="Pfam" id="PF00665">
    <property type="entry name" value="rve"/>
    <property type="match status" value="1"/>
</dbReference>
<feature type="domain" description="Integrase catalytic" evidence="1">
    <location>
        <begin position="1"/>
        <end position="132"/>
    </location>
</feature>
<dbReference type="InterPro" id="IPR001584">
    <property type="entry name" value="Integrase_cat-core"/>
</dbReference>
<comment type="caution">
    <text evidence="2">The sequence shown here is derived from an EMBL/GenBank/DDBJ whole genome shotgun (WGS) entry which is preliminary data.</text>
</comment>
<sequence length="132" mass="15356">MYLVGLPEISKTGFKWMRVIGDYATRYPEAIPLRSTNSQKIADELIKFYPRVGIPSEILTDNGSNLISQAMQKLCVAPDIKHHRTSVYHPEMDGLVERLNGDYSAELRKFVRDEPKKWDQYLLYPLFAYRET</sequence>
<gene>
    <name evidence="2" type="ORF">QYM36_012533</name>
</gene>
<reference evidence="2" key="1">
    <citation type="submission" date="2023-07" db="EMBL/GenBank/DDBJ databases">
        <title>Chromosome-level genome assembly of Artemia franciscana.</title>
        <authorList>
            <person name="Jo E."/>
        </authorList>
    </citation>
    <scope>NUCLEOTIDE SEQUENCE</scope>
    <source>
        <tissue evidence="2">Whole body</tissue>
    </source>
</reference>
<evidence type="ECO:0000313" key="3">
    <source>
        <dbReference type="Proteomes" id="UP001187531"/>
    </source>
</evidence>
<keyword evidence="3" id="KW-1185">Reference proteome</keyword>
<dbReference type="PANTHER" id="PTHR37984:SF15">
    <property type="entry name" value="INTEGRASE CATALYTIC DOMAIN-CONTAINING PROTEIN"/>
    <property type="match status" value="1"/>
</dbReference>
<dbReference type="SUPFAM" id="SSF53098">
    <property type="entry name" value="Ribonuclease H-like"/>
    <property type="match status" value="1"/>
</dbReference>
<dbReference type="Proteomes" id="UP001187531">
    <property type="component" value="Unassembled WGS sequence"/>
</dbReference>
<dbReference type="EMBL" id="JAVRJZ010000016">
    <property type="protein sequence ID" value="KAK2711382.1"/>
    <property type="molecule type" value="Genomic_DNA"/>
</dbReference>
<dbReference type="AlphaFoldDB" id="A0AA88HVJ5"/>
<evidence type="ECO:0000259" key="1">
    <source>
        <dbReference type="PROSITE" id="PS50994"/>
    </source>
</evidence>
<accession>A0AA88HVJ5</accession>
<dbReference type="InterPro" id="IPR012337">
    <property type="entry name" value="RNaseH-like_sf"/>
</dbReference>
<name>A0AA88HVJ5_ARTSF</name>
<dbReference type="Gene3D" id="3.30.420.10">
    <property type="entry name" value="Ribonuclease H-like superfamily/Ribonuclease H"/>
    <property type="match status" value="1"/>
</dbReference>
<dbReference type="GO" id="GO:0003676">
    <property type="term" value="F:nucleic acid binding"/>
    <property type="evidence" value="ECO:0007669"/>
    <property type="project" value="InterPro"/>
</dbReference>
<evidence type="ECO:0000313" key="2">
    <source>
        <dbReference type="EMBL" id="KAK2711382.1"/>
    </source>
</evidence>
<dbReference type="GO" id="GO:0015074">
    <property type="term" value="P:DNA integration"/>
    <property type="evidence" value="ECO:0007669"/>
    <property type="project" value="InterPro"/>
</dbReference>
<dbReference type="InterPro" id="IPR050951">
    <property type="entry name" value="Retrovirus_Pol_polyprotein"/>
</dbReference>
<dbReference type="PANTHER" id="PTHR37984">
    <property type="entry name" value="PROTEIN CBG26694"/>
    <property type="match status" value="1"/>
</dbReference>
<protein>
    <recommendedName>
        <fullName evidence="1">Integrase catalytic domain-containing protein</fullName>
    </recommendedName>
</protein>